<evidence type="ECO:0000313" key="1">
    <source>
        <dbReference type="EMBL" id="MBD7937204.1"/>
    </source>
</evidence>
<dbReference type="EMBL" id="JACSQT010000003">
    <property type="protein sequence ID" value="MBD7937204.1"/>
    <property type="molecule type" value="Genomic_DNA"/>
</dbReference>
<organism evidence="1 2">
    <name type="scientific">Cytobacillus stercorigallinarum</name>
    <dbReference type="NCBI Taxonomy" id="2762240"/>
    <lineage>
        <taxon>Bacteria</taxon>
        <taxon>Bacillati</taxon>
        <taxon>Bacillota</taxon>
        <taxon>Bacilli</taxon>
        <taxon>Bacillales</taxon>
        <taxon>Bacillaceae</taxon>
        <taxon>Cytobacillus</taxon>
    </lineage>
</organism>
<evidence type="ECO:0000313" key="2">
    <source>
        <dbReference type="Proteomes" id="UP000657931"/>
    </source>
</evidence>
<protein>
    <submittedName>
        <fullName evidence="1">CDP-glycerol glycerophosphotransferase family protein</fullName>
    </submittedName>
</protein>
<dbReference type="RefSeq" id="WP_191813193.1">
    <property type="nucleotide sequence ID" value="NZ_JACSQT010000003.1"/>
</dbReference>
<gene>
    <name evidence="1" type="ORF">H9655_09185</name>
</gene>
<dbReference type="InterPro" id="IPR007554">
    <property type="entry name" value="Glycerophosphate_synth"/>
</dbReference>
<proteinExistence type="predicted"/>
<name>A0ABR8QNT3_9BACI</name>
<reference evidence="1 2" key="1">
    <citation type="submission" date="2020-08" db="EMBL/GenBank/DDBJ databases">
        <title>A Genomic Blueprint of the Chicken Gut Microbiome.</title>
        <authorList>
            <person name="Gilroy R."/>
            <person name="Ravi A."/>
            <person name="Getino M."/>
            <person name="Pursley I."/>
            <person name="Horton D.L."/>
            <person name="Alikhan N.-F."/>
            <person name="Baker D."/>
            <person name="Gharbi K."/>
            <person name="Hall N."/>
            <person name="Watson M."/>
            <person name="Adriaenssens E.M."/>
            <person name="Foster-Nyarko E."/>
            <person name="Jarju S."/>
            <person name="Secka A."/>
            <person name="Antonio M."/>
            <person name="Oren A."/>
            <person name="Chaudhuri R."/>
            <person name="La Ragione R.M."/>
            <person name="Hildebrand F."/>
            <person name="Pallen M.J."/>
        </authorList>
    </citation>
    <scope>NUCLEOTIDE SEQUENCE [LARGE SCALE GENOMIC DNA]</scope>
    <source>
        <strain evidence="1 2">Sa5YUA1</strain>
    </source>
</reference>
<comment type="caution">
    <text evidence="1">The sequence shown here is derived from an EMBL/GenBank/DDBJ whole genome shotgun (WGS) entry which is preliminary data.</text>
</comment>
<dbReference type="InterPro" id="IPR043148">
    <property type="entry name" value="TagF_C"/>
</dbReference>
<sequence>MLDFYTYDKSNEMILNDGYCDFNGNTILLKKRGNINHKYYIYNRKSEKPVIVKDIDPMTIVSVEEFSKFKIIFYVDTHHKLSFVKTKKHKTLSEREIIDKVEKSPFVNIKVFNLFQSIIFIGLLRFRTYSYKDVELSLGYNKAQNLKVHFLFPKFLREMFSMNTNKIALLTHIFWSRAPLAHINKQYTIDSNINVPVFIKVINQKFNYYFNLKGNTKDKYHKRHYLFNTRSSRVLRNNIEIFVRKSITGQFVIVITSELKNRIKFIESIAYLFSLINKNKRIYNIYFEKFCEGASESGFELFKRAVKKDKNSVYILDKKNNNYDMLKKSYPRNIFAKNSFSAFYRIFLANSFISSDLVTHIQRRLYDNDQLLKRKILFNKKKIFLQHGVCLATNVFERGYYNTRVPIAPDFIVVNSEFEKGKFLHYTNYSSNELIKTGLPNLDLYVDSRDKIKDEITFLLTWRPWDLTGKLEKHSYISRYIQFIEMIENNSFYKDKKINIVLHPKSENILKAQFPSIYHKNEKYLYQGDIKEALLKTKVLITDYSSVSFYGFAGGSNVLFFWGDKILAEKEYGAPNILQKNIAFGDIAYNFEDIHSLVLENYHNPQKELYVKKYRTLVEYQDGNNTENTYKYLYDKILSQEVGTESYNYVIEN</sequence>
<accession>A0ABR8QNT3</accession>
<dbReference type="Proteomes" id="UP000657931">
    <property type="component" value="Unassembled WGS sequence"/>
</dbReference>
<dbReference type="Pfam" id="PF04464">
    <property type="entry name" value="Glyphos_transf"/>
    <property type="match status" value="1"/>
</dbReference>
<keyword evidence="2" id="KW-1185">Reference proteome</keyword>
<dbReference type="Gene3D" id="3.40.50.12580">
    <property type="match status" value="1"/>
</dbReference>